<sequence length="39" mass="4486">MLDKRKIKKGELPTQWDGGFSKSDFGRILFAQSESIKRS</sequence>
<dbReference type="AlphaFoldDB" id="E5F1U5"/>
<proteinExistence type="predicted"/>
<evidence type="ECO:0000313" key="1">
    <source>
        <dbReference type="EMBL" id="ADR32200.1"/>
    </source>
</evidence>
<reference evidence="1" key="1">
    <citation type="submission" date="2010-04" db="EMBL/GenBank/DDBJ databases">
        <title>Sequencing of CJIE1 prophage homologs reveals variable gene carriage.</title>
        <authorList>
            <person name="Clark C.G."/>
        </authorList>
    </citation>
    <scope>NUCLEOTIDE SEQUENCE</scope>
    <source>
        <strain evidence="1">00-2425</strain>
        <strain evidence="2">00-3477</strain>
    </source>
</reference>
<protein>
    <submittedName>
        <fullName evidence="2">New protein 1</fullName>
    </submittedName>
</protein>
<organism evidence="1">
    <name type="scientific">Campylobacter jejuni</name>
    <dbReference type="NCBI Taxonomy" id="197"/>
    <lineage>
        <taxon>Bacteria</taxon>
        <taxon>Pseudomonadati</taxon>
        <taxon>Campylobacterota</taxon>
        <taxon>Epsilonproteobacteria</taxon>
        <taxon>Campylobacterales</taxon>
        <taxon>Campylobacteraceae</taxon>
        <taxon>Campylobacter</taxon>
    </lineage>
</organism>
<dbReference type="EMBL" id="HM543163">
    <property type="protein sequence ID" value="ADW85733.1"/>
    <property type="molecule type" value="Genomic_DNA"/>
</dbReference>
<dbReference type="EMBL" id="HM141978">
    <property type="protein sequence ID" value="ADR32200.1"/>
    <property type="molecule type" value="Genomic_DNA"/>
</dbReference>
<accession>E5F1U5</accession>
<evidence type="ECO:0000313" key="2">
    <source>
        <dbReference type="EMBL" id="ADW85733.1"/>
    </source>
</evidence>
<name>E5F1U5_CAMJU</name>